<dbReference type="Pfam" id="PF25038">
    <property type="entry name" value="Csf1_C"/>
    <property type="match status" value="1"/>
</dbReference>
<evidence type="ECO:0000313" key="3">
    <source>
        <dbReference type="EMBL" id="OAX77577.1"/>
    </source>
</evidence>
<sequence>MQLQMVPLQTDKTKRSQNSALLPEAVFNVAYLSNGNERRLAFQAAGKELDIRMTSDFILPASILQDSIALASENLRKANKLWSAAIPPEKKTTSSSTSIVRLASLLVDADFAGAVVSLQGRCENGATGTVSPATRRNRATGGGKYGQYIQHDAESTATLRAPGVALKVQFEDSGEGEPTLNAEMKVDASTNVLHPTVVPLIAQISESVKEVVGESDGTKEDPSNKEQQPAQKPSPEKPPGKNDPTTILGRCKLNVGLRICRQEFTLSCQPIARVLATACFDDSYITVNTVQSAEQRRFFAMSLAFNSLQASVKHVYSSESTASFTVDSVVMSMMNSKHVSSTSGISAILKISPAKVQINAKQVQDFLLFREIWVPPEGPTTRQPVTPLQPTTDTHAYIVQRYQQMTTASSFPWNAVIAITQLDVQLDLGQTLGKSEFTIKDLWLSSKKTSDWEQNLCLGFKDIAIESKGRLSGLIGLHEFNIRTSIQWPDYEQKSYQTPLIQASLGFNRLQAKVSFEYQPFLVADVDSFVFFMYNVRNTSVSQKDNLVSILEGDRFQIFCTSFTASQGLALYQTLQRLLQEKQSAYQSSLKEIERFLRRKSAAGILGDALHQQQQATGDQSAKKAEDKSEKMPISLQTDVVINLKSINIGAFPSTFHDHQIFKLVALDAEARFSVAAEDGRIHSGLGLTLGQLRVALSSVNRPTESAATLEDLSVDDIVTRANESRGGTILNVPRVVASMETWQTPHSNQIDYIFKSSFEGKVDVGWNYSRISFIRGMWTNHTNSLASRLGKPLPQPAVQITRQRDEGGEGGEDRGQGKITAVVNVPQSRYMYTALEPPVIETPQLRDMGEATPPLEWIGLHRDKLPNITHQIIIVTLMEIAKDVEDAYTKILGST</sequence>
<organism evidence="3 4">
    <name type="scientific">Emergomyces africanus</name>
    <dbReference type="NCBI Taxonomy" id="1955775"/>
    <lineage>
        <taxon>Eukaryota</taxon>
        <taxon>Fungi</taxon>
        <taxon>Dikarya</taxon>
        <taxon>Ascomycota</taxon>
        <taxon>Pezizomycotina</taxon>
        <taxon>Eurotiomycetes</taxon>
        <taxon>Eurotiomycetidae</taxon>
        <taxon>Onygenales</taxon>
        <taxon>Ajellomycetaceae</taxon>
        <taxon>Emergomyces</taxon>
    </lineage>
</organism>
<reference evidence="3 4" key="1">
    <citation type="submission" date="2015-07" db="EMBL/GenBank/DDBJ databases">
        <title>Emmonsia species relationships and genome sequence.</title>
        <authorList>
            <person name="Cuomo C.A."/>
            <person name="Schwartz I.S."/>
            <person name="Kenyon C."/>
            <person name="de Hoog G.S."/>
            <person name="Govender N.P."/>
            <person name="Botha A."/>
            <person name="Moreno L."/>
            <person name="de Vries M."/>
            <person name="Munoz J.F."/>
            <person name="Stielow J.B."/>
        </authorList>
    </citation>
    <scope>NUCLEOTIDE SEQUENCE [LARGE SCALE GENOMIC DNA]</scope>
    <source>
        <strain evidence="3 4">CBS 136260</strain>
    </source>
</reference>
<proteinExistence type="predicted"/>
<protein>
    <recommendedName>
        <fullName evidence="2">Csf1 C-terminal region domain-containing protein</fullName>
    </recommendedName>
</protein>
<dbReference type="AlphaFoldDB" id="A0A1B7NLS3"/>
<gene>
    <name evidence="3" type="ORF">ACJ72_08123</name>
</gene>
<dbReference type="PANTHER" id="PTHR32085:SF3">
    <property type="entry name" value="PROTEIN CSF1"/>
    <property type="match status" value="1"/>
</dbReference>
<name>A0A1B7NLS3_9EURO</name>
<comment type="caution">
    <text evidence="3">The sequence shown here is derived from an EMBL/GenBank/DDBJ whole genome shotgun (WGS) entry which is preliminary data.</text>
</comment>
<dbReference type="STRING" id="1658172.A0A1B7NLS3"/>
<dbReference type="GO" id="GO:0006113">
    <property type="term" value="P:fermentation"/>
    <property type="evidence" value="ECO:0007669"/>
    <property type="project" value="InterPro"/>
</dbReference>
<dbReference type="PANTHER" id="PTHR32085">
    <property type="entry name" value="PROTEIN CSF1"/>
    <property type="match status" value="1"/>
</dbReference>
<dbReference type="Proteomes" id="UP000091918">
    <property type="component" value="Unassembled WGS sequence"/>
</dbReference>
<feature type="domain" description="Csf1 C-terminal region" evidence="2">
    <location>
        <begin position="14"/>
        <end position="896"/>
    </location>
</feature>
<feature type="region of interest" description="Disordered" evidence="1">
    <location>
        <begin position="209"/>
        <end position="246"/>
    </location>
</feature>
<evidence type="ECO:0000259" key="2">
    <source>
        <dbReference type="Pfam" id="PF25038"/>
    </source>
</evidence>
<accession>A0A1B7NLS3</accession>
<dbReference type="OrthoDB" id="10051416at2759"/>
<dbReference type="InterPro" id="IPR029636">
    <property type="entry name" value="Csf1"/>
</dbReference>
<evidence type="ECO:0000256" key="1">
    <source>
        <dbReference type="SAM" id="MobiDB-lite"/>
    </source>
</evidence>
<dbReference type="GO" id="GO:0016020">
    <property type="term" value="C:membrane"/>
    <property type="evidence" value="ECO:0007669"/>
    <property type="project" value="InterPro"/>
</dbReference>
<keyword evidence="4" id="KW-1185">Reference proteome</keyword>
<dbReference type="EMBL" id="LGUA01002321">
    <property type="protein sequence ID" value="OAX77577.1"/>
    <property type="molecule type" value="Genomic_DNA"/>
</dbReference>
<dbReference type="InterPro" id="IPR056779">
    <property type="entry name" value="Csf1_C"/>
</dbReference>
<evidence type="ECO:0000313" key="4">
    <source>
        <dbReference type="Proteomes" id="UP000091918"/>
    </source>
</evidence>
<feature type="compositionally biased region" description="Basic and acidic residues" evidence="1">
    <location>
        <begin position="209"/>
        <end position="224"/>
    </location>
</feature>